<dbReference type="GO" id="GO:0005829">
    <property type="term" value="C:cytosol"/>
    <property type="evidence" value="ECO:0007669"/>
    <property type="project" value="TreeGrafter"/>
</dbReference>
<dbReference type="InterPro" id="IPR050503">
    <property type="entry name" value="cAMP-dep_PK_reg_su-like"/>
</dbReference>
<feature type="binding site" evidence="6">
    <location>
        <position position="273"/>
    </location>
    <ligand>
        <name>3',5'-cyclic AMP</name>
        <dbReference type="ChEBI" id="CHEBI:58165"/>
        <label>2</label>
    </ligand>
</feature>
<dbReference type="GO" id="GO:0034236">
    <property type="term" value="F:protein kinase A catalytic subunit binding"/>
    <property type="evidence" value="ECO:0007669"/>
    <property type="project" value="TreeGrafter"/>
</dbReference>
<evidence type="ECO:0000313" key="9">
    <source>
        <dbReference type="RefSeq" id="XP_018495459.1"/>
    </source>
</evidence>
<dbReference type="GO" id="GO:0005952">
    <property type="term" value="C:cAMP-dependent protein kinase complex"/>
    <property type="evidence" value="ECO:0007669"/>
    <property type="project" value="InterPro"/>
</dbReference>
<evidence type="ECO:0000256" key="3">
    <source>
        <dbReference type="ARBA" id="ARBA00022566"/>
    </source>
</evidence>
<evidence type="ECO:0000256" key="5">
    <source>
        <dbReference type="ARBA" id="ARBA00023149"/>
    </source>
</evidence>
<protein>
    <submittedName>
        <fullName evidence="9">cAMP-dependent protein kinase type II regulatory subunit</fullName>
    </submittedName>
</protein>
<dbReference type="InterPro" id="IPR000595">
    <property type="entry name" value="cNMP-bd_dom"/>
</dbReference>
<sequence length="331" mass="38437">MNCAAFWKGFGRHIKRGRDFNMARALPRQRPRRETVYGEIYDPAEDREELPKPPAKTQEQMDMLMNRIRTTAFLKEIDEPRLKAALSHMTRREVKPGEIIMRQGDLGDHFYVVEKGEFQTYVRAEDDDPICFGDPDKTYKDDGCFGELALLYMETREFTVKAVTAGVIWQIARRLYTRVVVKMAYLRRQRYMKYLDSVFMLSTVEPYEKVRLCDAFEPRVFKKGETIMKEGGPADGMYFVEEGEVELKRKDKTQVLDKGTYFGEHALLVKTPREETAVAKSDEVICAFLEAEALDRLLGKLNDLLKRDKAICKRVAQQLFKSDTIPADKLR</sequence>
<dbReference type="InterPro" id="IPR014710">
    <property type="entry name" value="RmlC-like_jellyroll"/>
</dbReference>
<keyword evidence="4 6" id="KW-0547">Nucleotide-binding</keyword>
<dbReference type="PIRSF" id="PIRSF000548">
    <property type="entry name" value="PK_regulatory"/>
    <property type="match status" value="1"/>
</dbReference>
<keyword evidence="5 6" id="KW-0114">cAMP</keyword>
<evidence type="ECO:0000256" key="6">
    <source>
        <dbReference type="PIRSR" id="PIRSR000548-1"/>
    </source>
</evidence>
<dbReference type="GeneID" id="100898423"/>
<accession>A0AAJ7L4E2</accession>
<dbReference type="RefSeq" id="XP_018495459.1">
    <property type="nucleotide sequence ID" value="XM_018639943.1"/>
</dbReference>
<evidence type="ECO:0000256" key="1">
    <source>
        <dbReference type="ARBA" id="ARBA00005753"/>
    </source>
</evidence>
<dbReference type="KEGG" id="goe:100898423"/>
<organism evidence="8 9">
    <name type="scientific">Galendromus occidentalis</name>
    <name type="common">western predatory mite</name>
    <dbReference type="NCBI Taxonomy" id="34638"/>
    <lineage>
        <taxon>Eukaryota</taxon>
        <taxon>Metazoa</taxon>
        <taxon>Ecdysozoa</taxon>
        <taxon>Arthropoda</taxon>
        <taxon>Chelicerata</taxon>
        <taxon>Arachnida</taxon>
        <taxon>Acari</taxon>
        <taxon>Parasitiformes</taxon>
        <taxon>Mesostigmata</taxon>
        <taxon>Gamasina</taxon>
        <taxon>Phytoseioidea</taxon>
        <taxon>Phytoseiidae</taxon>
        <taxon>Typhlodrominae</taxon>
        <taxon>Galendromus</taxon>
    </lineage>
</organism>
<feature type="domain" description="Cyclic nucleotide-binding" evidence="7">
    <location>
        <begin position="73"/>
        <end position="197"/>
    </location>
</feature>
<dbReference type="InterPro" id="IPR018490">
    <property type="entry name" value="cNMP-bd_dom_sf"/>
</dbReference>
<keyword evidence="3 6" id="KW-0116">cAMP-binding</keyword>
<reference evidence="9" key="1">
    <citation type="submission" date="2025-08" db="UniProtKB">
        <authorList>
            <consortium name="RefSeq"/>
        </authorList>
    </citation>
    <scope>IDENTIFICATION</scope>
</reference>
<feature type="domain" description="Cyclic nucleotide-binding" evidence="7">
    <location>
        <begin position="200"/>
        <end position="307"/>
    </location>
</feature>
<keyword evidence="8" id="KW-1185">Reference proteome</keyword>
<dbReference type="CDD" id="cd00038">
    <property type="entry name" value="CAP_ED"/>
    <property type="match status" value="2"/>
</dbReference>
<dbReference type="PANTHER" id="PTHR11635">
    <property type="entry name" value="CAMP-DEPENDENT PROTEIN KINASE REGULATORY CHAIN"/>
    <property type="match status" value="1"/>
</dbReference>
<feature type="binding site" evidence="6">
    <location>
        <position position="264"/>
    </location>
    <ligand>
        <name>3',5'-cyclic AMP</name>
        <dbReference type="ChEBI" id="CHEBI:58165"/>
        <label>2</label>
    </ligand>
</feature>
<dbReference type="SUPFAM" id="SSF51206">
    <property type="entry name" value="cAMP-binding domain-like"/>
    <property type="match status" value="2"/>
</dbReference>
<dbReference type="SMART" id="SM00100">
    <property type="entry name" value="cNMP"/>
    <property type="match status" value="2"/>
</dbReference>
<dbReference type="GO" id="GO:0004862">
    <property type="term" value="F:cAMP-dependent protein kinase inhibitor activity"/>
    <property type="evidence" value="ECO:0007669"/>
    <property type="project" value="TreeGrafter"/>
</dbReference>
<name>A0AAJ7L4E2_9ACAR</name>
<evidence type="ECO:0000256" key="2">
    <source>
        <dbReference type="ARBA" id="ARBA00022553"/>
    </source>
</evidence>
<feature type="binding site" evidence="6">
    <location>
        <position position="156"/>
    </location>
    <ligand>
        <name>3',5'-cyclic AMP</name>
        <dbReference type="ChEBI" id="CHEBI:58165"/>
        <label>1</label>
    </ligand>
</feature>
<dbReference type="Proteomes" id="UP000694867">
    <property type="component" value="Unplaced"/>
</dbReference>
<comment type="similarity">
    <text evidence="1">Belongs to the cAMP-dependent kinase regulatory chain family.</text>
</comment>
<dbReference type="Gene3D" id="2.60.120.10">
    <property type="entry name" value="Jelly Rolls"/>
    <property type="match status" value="2"/>
</dbReference>
<evidence type="ECO:0000313" key="8">
    <source>
        <dbReference type="Proteomes" id="UP000694867"/>
    </source>
</evidence>
<dbReference type="PANTHER" id="PTHR11635:SF152">
    <property type="entry name" value="CAMP-DEPENDENT PROTEIN KINASE TYPE I REGULATORY SUBUNIT-RELATED"/>
    <property type="match status" value="1"/>
</dbReference>
<evidence type="ECO:0000256" key="4">
    <source>
        <dbReference type="ARBA" id="ARBA00022741"/>
    </source>
</evidence>
<evidence type="ECO:0000259" key="7">
    <source>
        <dbReference type="PROSITE" id="PS50042"/>
    </source>
</evidence>
<dbReference type="InterPro" id="IPR012198">
    <property type="entry name" value="cAMP_dep_PK_reg_su"/>
</dbReference>
<proteinExistence type="inferred from homology"/>
<keyword evidence="2" id="KW-0597">Phosphoprotein</keyword>
<dbReference type="PRINTS" id="PR00103">
    <property type="entry name" value="CAMPKINASE"/>
</dbReference>
<gene>
    <name evidence="9" type="primary">LOC100898423</name>
</gene>
<feature type="binding site" evidence="6">
    <location>
        <position position="147"/>
    </location>
    <ligand>
        <name>3',5'-cyclic AMP</name>
        <dbReference type="ChEBI" id="CHEBI:58165"/>
        <label>1</label>
    </ligand>
</feature>
<dbReference type="GO" id="GO:0030552">
    <property type="term" value="F:cAMP binding"/>
    <property type="evidence" value="ECO:0007669"/>
    <property type="project" value="UniProtKB-KW"/>
</dbReference>
<dbReference type="Pfam" id="PF00027">
    <property type="entry name" value="cNMP_binding"/>
    <property type="match status" value="2"/>
</dbReference>
<dbReference type="AlphaFoldDB" id="A0AAJ7L4E2"/>
<dbReference type="PROSITE" id="PS50042">
    <property type="entry name" value="CNMP_BINDING_3"/>
    <property type="match status" value="2"/>
</dbReference>